<feature type="non-terminal residue" evidence="2">
    <location>
        <position position="1"/>
    </location>
</feature>
<feature type="region of interest" description="Disordered" evidence="1">
    <location>
        <begin position="1"/>
        <end position="97"/>
    </location>
</feature>
<accession>A0AAE3GTQ7</accession>
<evidence type="ECO:0000313" key="3">
    <source>
        <dbReference type="Proteomes" id="UP001204953"/>
    </source>
</evidence>
<comment type="caution">
    <text evidence="2">The sequence shown here is derived from an EMBL/GenBank/DDBJ whole genome shotgun (WGS) entry which is preliminary data.</text>
</comment>
<proteinExistence type="predicted"/>
<sequence>PNSQGTKEADNSKTGEKVLPPSQTSPPSPKPISPNPTNSPQVNPSPNPAPSQSSGKSTEESAANPQKGIFVTPVGLNLTDGSRDIPSQPAKPKSDNKTEFAIDDLNGLGIKSGQVIQLKVTILIDETGKARLPSQEEDANPTQILSGNISIENAKQLANRIIEGWRFQPTYMENTPVTQAYNLEIRVSVP</sequence>
<name>A0AAE3GTQ7_9CYAN</name>
<feature type="compositionally biased region" description="Basic and acidic residues" evidence="1">
    <location>
        <begin position="7"/>
        <end position="16"/>
    </location>
</feature>
<evidence type="ECO:0000313" key="2">
    <source>
        <dbReference type="EMBL" id="MCP2730339.1"/>
    </source>
</evidence>
<dbReference type="EMBL" id="JAMZMM010000190">
    <property type="protein sequence ID" value="MCP2730339.1"/>
    <property type="molecule type" value="Genomic_DNA"/>
</dbReference>
<organism evidence="2 3">
    <name type="scientific">Limnofasciculus baicalensis BBK-W-15</name>
    <dbReference type="NCBI Taxonomy" id="2699891"/>
    <lineage>
        <taxon>Bacteria</taxon>
        <taxon>Bacillati</taxon>
        <taxon>Cyanobacteriota</taxon>
        <taxon>Cyanophyceae</taxon>
        <taxon>Coleofasciculales</taxon>
        <taxon>Coleofasciculaceae</taxon>
        <taxon>Limnofasciculus</taxon>
        <taxon>Limnofasciculus baicalensis</taxon>
    </lineage>
</organism>
<gene>
    <name evidence="2" type="ORF">NJ959_18060</name>
</gene>
<evidence type="ECO:0000256" key="1">
    <source>
        <dbReference type="SAM" id="MobiDB-lite"/>
    </source>
</evidence>
<keyword evidence="3" id="KW-1185">Reference proteome</keyword>
<feature type="compositionally biased region" description="Pro residues" evidence="1">
    <location>
        <begin position="23"/>
        <end position="34"/>
    </location>
</feature>
<protein>
    <submittedName>
        <fullName evidence="2">Uncharacterized protein</fullName>
    </submittedName>
</protein>
<dbReference type="AlphaFoldDB" id="A0AAE3GTQ7"/>
<dbReference type="Proteomes" id="UP001204953">
    <property type="component" value="Unassembled WGS sequence"/>
</dbReference>
<reference evidence="2" key="1">
    <citation type="submission" date="2022-06" db="EMBL/GenBank/DDBJ databases">
        <title>New cyanobacteria of genus Symplocastrum in benthos of Lake Baikal.</title>
        <authorList>
            <person name="Sorokovikova E."/>
            <person name="Tikhonova I."/>
            <person name="Krasnopeev A."/>
            <person name="Evseev P."/>
            <person name="Gladkikh A."/>
            <person name="Belykh O."/>
        </authorList>
    </citation>
    <scope>NUCLEOTIDE SEQUENCE</scope>
    <source>
        <strain evidence="2">BBK-W-15</strain>
    </source>
</reference>